<evidence type="ECO:0000259" key="9">
    <source>
        <dbReference type="Pfam" id="PF05649"/>
    </source>
</evidence>
<dbReference type="HOGENOM" id="CLU_006187_7_2_11"/>
<dbReference type="EMBL" id="CP001686">
    <property type="protein sequence ID" value="ACV07142.1"/>
    <property type="molecule type" value="Genomic_DNA"/>
</dbReference>
<evidence type="ECO:0000313" key="10">
    <source>
        <dbReference type="EMBL" id="ACV07142.1"/>
    </source>
</evidence>
<evidence type="ECO:0000256" key="7">
    <source>
        <dbReference type="ARBA" id="ARBA00023049"/>
    </source>
</evidence>
<dbReference type="STRING" id="478801.Ksed_21550"/>
<evidence type="ECO:0000256" key="2">
    <source>
        <dbReference type="ARBA" id="ARBA00007357"/>
    </source>
</evidence>
<evidence type="ECO:0000256" key="5">
    <source>
        <dbReference type="ARBA" id="ARBA00022801"/>
    </source>
</evidence>
<evidence type="ECO:0000256" key="6">
    <source>
        <dbReference type="ARBA" id="ARBA00022833"/>
    </source>
</evidence>
<dbReference type="SUPFAM" id="SSF55486">
    <property type="entry name" value="Metalloproteases ('zincins'), catalytic domain"/>
    <property type="match status" value="1"/>
</dbReference>
<sequence>MTSANLGLKLGDRDLAVRPQDNLFLHANGTWRATHEIPADRSVYGTFHQLREKAEADVRALIEAAADRAGQDAGDSEAGTVGALFASFMDEQAVETAGLDALGPDLEIVRGVTDAESLARALGALQATGVAGLLMPFVDNDNEHPDRYSVYLEQAGIGLPDEAYYREEQHAEVLAAYREHVARQARTAGLVQDDAAAQDLSRRVVDLEQQIAARHWDAVATRDAVKSFTPWTREELLGATEGLHLEAWAEALGLPAAGLERVIARQHTFLRALPELLDGPDAAAIDTWRDWLAWRVVTSRAPYLPSAVVEENFDFYGRTLTGAPELRDRWKRGVAFVEGAAGELVGKLYVAEHFPPSHKQAMEELVANLTEAYRRRFADVPWMGDDTRERALEKLEAFRPKIGYPETWKDYSDLDADAGDLMGNARRAALSETRRELRKIGQPVDRDEWFMPPQTVNAYYNPGLNEIVFPAAILQPPFFDATADDAANYGGIGGVIGHEIGHGFDDQGSRYAASGALEDWWTAEDRERFDALAQQLIAQFDAVEPADAPGTHVNGGLTVGENIGDLGGLAIGLAAYRIALGGEPAPELEGLTGDQRFFLAWAQIWNGVAREAEAKRLLAIDPHAPMDARANVARNLDAFHEAFGTQPGDGMWLDEADRVRIF</sequence>
<evidence type="ECO:0000313" key="11">
    <source>
        <dbReference type="Proteomes" id="UP000006666"/>
    </source>
</evidence>
<dbReference type="GO" id="GO:0005886">
    <property type="term" value="C:plasma membrane"/>
    <property type="evidence" value="ECO:0007669"/>
    <property type="project" value="TreeGrafter"/>
</dbReference>
<dbReference type="InterPro" id="IPR008753">
    <property type="entry name" value="Peptidase_M13_N"/>
</dbReference>
<keyword evidence="6" id="KW-0862">Zinc</keyword>
<keyword evidence="7" id="KW-0482">Metalloprotease</keyword>
<proteinExistence type="inferred from homology"/>
<feature type="domain" description="Peptidase M13 C-terminal" evidence="8">
    <location>
        <begin position="457"/>
        <end position="658"/>
    </location>
</feature>
<keyword evidence="4" id="KW-0479">Metal-binding</keyword>
<dbReference type="Pfam" id="PF01431">
    <property type="entry name" value="Peptidase_M13"/>
    <property type="match status" value="1"/>
</dbReference>
<dbReference type="InterPro" id="IPR018497">
    <property type="entry name" value="Peptidase_M13_C"/>
</dbReference>
<feature type="domain" description="Peptidase M13 N-terminal" evidence="9">
    <location>
        <begin position="19"/>
        <end position="405"/>
    </location>
</feature>
<dbReference type="CDD" id="cd08662">
    <property type="entry name" value="M13"/>
    <property type="match status" value="1"/>
</dbReference>
<reference evidence="10 11" key="1">
    <citation type="journal article" date="2009" name="Stand. Genomic Sci.">
        <title>Complete genome sequence of Kytococcus sedentarius type strain (541).</title>
        <authorList>
            <person name="Sims D."/>
            <person name="Brettin T."/>
            <person name="Detter J.C."/>
            <person name="Han C."/>
            <person name="Lapidus A."/>
            <person name="Copeland A."/>
            <person name="Glavina Del Rio T."/>
            <person name="Nolan M."/>
            <person name="Chen F."/>
            <person name="Lucas S."/>
            <person name="Tice H."/>
            <person name="Cheng J.F."/>
            <person name="Bruce D."/>
            <person name="Goodwin L."/>
            <person name="Pitluck S."/>
            <person name="Ovchinnikova G."/>
            <person name="Pati A."/>
            <person name="Ivanova N."/>
            <person name="Mavrommatis K."/>
            <person name="Chen A."/>
            <person name="Palaniappan K."/>
            <person name="D'haeseleer P."/>
            <person name="Chain P."/>
            <person name="Bristow J."/>
            <person name="Eisen J.A."/>
            <person name="Markowitz V."/>
            <person name="Hugenholtz P."/>
            <person name="Schneider S."/>
            <person name="Goker M."/>
            <person name="Pukall R."/>
            <person name="Kyrpides N.C."/>
            <person name="Klenk H.P."/>
        </authorList>
    </citation>
    <scope>NUCLEOTIDE SEQUENCE [LARGE SCALE GENOMIC DNA]</scope>
    <source>
        <strain evidence="11">ATCC 14392 / DSM 20547 / JCM 11482 / CCUG 33030 / NBRC 15357 / NCTC 11040 / CCM 314 / 541</strain>
    </source>
</reference>
<dbReference type="Gene3D" id="3.40.390.10">
    <property type="entry name" value="Collagenase (Catalytic Domain)"/>
    <property type="match status" value="1"/>
</dbReference>
<accession>C7NLE6</accession>
<dbReference type="KEGG" id="kse:Ksed_21550"/>
<dbReference type="PANTHER" id="PTHR11733:SF167">
    <property type="entry name" value="FI17812P1-RELATED"/>
    <property type="match status" value="1"/>
</dbReference>
<dbReference type="GO" id="GO:0016485">
    <property type="term" value="P:protein processing"/>
    <property type="evidence" value="ECO:0007669"/>
    <property type="project" value="TreeGrafter"/>
</dbReference>
<dbReference type="GO" id="GO:0004222">
    <property type="term" value="F:metalloendopeptidase activity"/>
    <property type="evidence" value="ECO:0007669"/>
    <property type="project" value="InterPro"/>
</dbReference>
<dbReference type="Proteomes" id="UP000006666">
    <property type="component" value="Chromosome"/>
</dbReference>
<evidence type="ECO:0000256" key="3">
    <source>
        <dbReference type="ARBA" id="ARBA00022670"/>
    </source>
</evidence>
<evidence type="ECO:0000256" key="4">
    <source>
        <dbReference type="ARBA" id="ARBA00022723"/>
    </source>
</evidence>
<dbReference type="GO" id="GO:0046872">
    <property type="term" value="F:metal ion binding"/>
    <property type="evidence" value="ECO:0007669"/>
    <property type="project" value="UniProtKB-KW"/>
</dbReference>
<name>C7NLE6_KYTSD</name>
<dbReference type="InterPro" id="IPR000718">
    <property type="entry name" value="Peptidase_M13"/>
</dbReference>
<dbReference type="RefSeq" id="WP_015780077.1">
    <property type="nucleotide sequence ID" value="NC_013169.1"/>
</dbReference>
<comment type="cofactor">
    <cofactor evidence="1">
        <name>Zn(2+)</name>
        <dbReference type="ChEBI" id="CHEBI:29105"/>
    </cofactor>
</comment>
<protein>
    <submittedName>
        <fullName evidence="10">Endothelin-converting enzyme</fullName>
    </submittedName>
</protein>
<keyword evidence="11" id="KW-1185">Reference proteome</keyword>
<keyword evidence="3" id="KW-0645">Protease</keyword>
<gene>
    <name evidence="10" type="ordered locus">Ksed_21550</name>
</gene>
<dbReference type="eggNOG" id="COG3590">
    <property type="taxonomic scope" value="Bacteria"/>
</dbReference>
<dbReference type="PROSITE" id="PS51885">
    <property type="entry name" value="NEPRILYSIN"/>
    <property type="match status" value="1"/>
</dbReference>
<evidence type="ECO:0000259" key="8">
    <source>
        <dbReference type="Pfam" id="PF01431"/>
    </source>
</evidence>
<keyword evidence="5" id="KW-0378">Hydrolase</keyword>
<dbReference type="PRINTS" id="PR00786">
    <property type="entry name" value="NEPRILYSIN"/>
</dbReference>
<dbReference type="InterPro" id="IPR024079">
    <property type="entry name" value="MetalloPept_cat_dom_sf"/>
</dbReference>
<organism evidence="10 11">
    <name type="scientific">Kytococcus sedentarius (strain ATCC 14392 / DSM 20547 / JCM 11482 / CCUG 33030 / NBRC 15357 / NCTC 11040 / CCM 314 / 541)</name>
    <name type="common">Micrococcus sedentarius</name>
    <dbReference type="NCBI Taxonomy" id="478801"/>
    <lineage>
        <taxon>Bacteria</taxon>
        <taxon>Bacillati</taxon>
        <taxon>Actinomycetota</taxon>
        <taxon>Actinomycetes</taxon>
        <taxon>Micrococcales</taxon>
        <taxon>Kytococcaceae</taxon>
        <taxon>Kytococcus</taxon>
    </lineage>
</organism>
<dbReference type="InterPro" id="IPR042089">
    <property type="entry name" value="Peptidase_M13_dom_2"/>
</dbReference>
<comment type="similarity">
    <text evidence="2">Belongs to the peptidase M13 family.</text>
</comment>
<dbReference type="Pfam" id="PF05649">
    <property type="entry name" value="Peptidase_M13_N"/>
    <property type="match status" value="1"/>
</dbReference>
<evidence type="ECO:0000256" key="1">
    <source>
        <dbReference type="ARBA" id="ARBA00001947"/>
    </source>
</evidence>
<dbReference type="Gene3D" id="1.10.1380.10">
    <property type="entry name" value="Neutral endopeptidase , domain2"/>
    <property type="match status" value="1"/>
</dbReference>
<dbReference type="PANTHER" id="PTHR11733">
    <property type="entry name" value="ZINC METALLOPROTEASE FAMILY M13 NEPRILYSIN-RELATED"/>
    <property type="match status" value="1"/>
</dbReference>
<dbReference type="AlphaFoldDB" id="C7NLE6"/>